<accession>A0A0C2NIA0</accession>
<protein>
    <submittedName>
        <fullName evidence="1">Uncharacterized protein</fullName>
    </submittedName>
</protein>
<gene>
    <name evidence="1" type="ORF">OJ16_14720</name>
</gene>
<accession>A0A0C2NSM4</accession>
<evidence type="ECO:0000313" key="1">
    <source>
        <dbReference type="EMBL" id="KII76075.1"/>
    </source>
</evidence>
<proteinExistence type="predicted"/>
<organism evidence="1 2">
    <name type="scientific">Vibrio renipiscarius</name>
    <dbReference type="NCBI Taxonomy" id="1461322"/>
    <lineage>
        <taxon>Bacteria</taxon>
        <taxon>Pseudomonadati</taxon>
        <taxon>Pseudomonadota</taxon>
        <taxon>Gammaproteobacteria</taxon>
        <taxon>Vibrionales</taxon>
        <taxon>Vibrionaceae</taxon>
        <taxon>Vibrio</taxon>
    </lineage>
</organism>
<dbReference type="Proteomes" id="UP000031672">
    <property type="component" value="Unassembled WGS sequence"/>
</dbReference>
<dbReference type="RefSeq" id="WP_040992009.1">
    <property type="nucleotide sequence ID" value="NZ_JTKH01000024.1"/>
</dbReference>
<dbReference type="EMBL" id="JTKH01000024">
    <property type="protein sequence ID" value="KII76075.1"/>
    <property type="molecule type" value="Genomic_DNA"/>
</dbReference>
<reference evidence="1 2" key="1">
    <citation type="submission" date="2014-11" db="EMBL/GenBank/DDBJ databases">
        <title>Draft Genome Sequence of Vibrio piscirenalis strains CECT 8603T and CECT 8604, two marine Gammaproteobacterium isolated from cultured gilthead sea bream (Sparus aurata).</title>
        <authorList>
            <person name="Arahal D.R."/>
            <person name="Rodrigo-Torres L."/>
            <person name="Lucena T."/>
            <person name="Pujalte M.J."/>
        </authorList>
    </citation>
    <scope>NUCLEOTIDE SEQUENCE [LARGE SCALE GENOMIC DNA]</scope>
    <source>
        <strain evidence="1 2">DCR 1-4-2</strain>
    </source>
</reference>
<dbReference type="AlphaFoldDB" id="A0A0C2NIA0"/>
<keyword evidence="2" id="KW-1185">Reference proteome</keyword>
<comment type="caution">
    <text evidence="1">The sequence shown here is derived from an EMBL/GenBank/DDBJ whole genome shotgun (WGS) entry which is preliminary data.</text>
</comment>
<name>A0A0C2NIA0_9VIBR</name>
<sequence>MKNTENDCLTISYRYLGKTSKISIQPSLFKHLSTFLGGSVQRARAWIPKILCDARDQGLTAKYSSFVTEEALLMVLPSSTMSGFTSDLSMRHTIWVFLDGERTKVSLPGAMKYFADRYLQENNTKYFHLTSQQIQHYKGNKRNVSEMIRAYLLTLFCS</sequence>
<evidence type="ECO:0000313" key="2">
    <source>
        <dbReference type="Proteomes" id="UP000031672"/>
    </source>
</evidence>